<dbReference type="InterPro" id="IPR036397">
    <property type="entry name" value="RNaseH_sf"/>
</dbReference>
<dbReference type="Proteomes" id="UP000008068">
    <property type="component" value="Unassembled WGS sequence"/>
</dbReference>
<dbReference type="EMBL" id="GL380109">
    <property type="protein sequence ID" value="EGT46858.1"/>
    <property type="molecule type" value="Genomic_DNA"/>
</dbReference>
<dbReference type="Pfam" id="PF01612">
    <property type="entry name" value="DNA_pol_A_exo1"/>
    <property type="match status" value="1"/>
</dbReference>
<feature type="domain" description="3'-5' exonuclease" evidence="1">
    <location>
        <begin position="135"/>
        <end position="290"/>
    </location>
</feature>
<dbReference type="AlphaFoldDB" id="G0P792"/>
<dbReference type="InterPro" id="IPR012337">
    <property type="entry name" value="RNaseH-like_sf"/>
</dbReference>
<dbReference type="Gene3D" id="3.30.420.10">
    <property type="entry name" value="Ribonuclease H-like superfamily/Ribonuclease H"/>
    <property type="match status" value="1"/>
</dbReference>
<reference evidence="3" key="1">
    <citation type="submission" date="2011-07" db="EMBL/GenBank/DDBJ databases">
        <authorList>
            <consortium name="Caenorhabditis brenneri Sequencing and Analysis Consortium"/>
            <person name="Wilson R.K."/>
        </authorList>
    </citation>
    <scope>NUCLEOTIDE SEQUENCE [LARGE SCALE GENOMIC DNA]</scope>
    <source>
        <strain evidence="3">PB2801</strain>
    </source>
</reference>
<organism evidence="3">
    <name type="scientific">Caenorhabditis brenneri</name>
    <name type="common">Nematode worm</name>
    <dbReference type="NCBI Taxonomy" id="135651"/>
    <lineage>
        <taxon>Eukaryota</taxon>
        <taxon>Metazoa</taxon>
        <taxon>Ecdysozoa</taxon>
        <taxon>Nematoda</taxon>
        <taxon>Chromadorea</taxon>
        <taxon>Rhabditida</taxon>
        <taxon>Rhabditina</taxon>
        <taxon>Rhabditomorpha</taxon>
        <taxon>Rhabditoidea</taxon>
        <taxon>Rhabditidae</taxon>
        <taxon>Peloderinae</taxon>
        <taxon>Caenorhabditis</taxon>
    </lineage>
</organism>
<accession>G0P792</accession>
<dbReference type="GO" id="GO:0006139">
    <property type="term" value="P:nucleobase-containing compound metabolic process"/>
    <property type="evidence" value="ECO:0007669"/>
    <property type="project" value="InterPro"/>
</dbReference>
<sequence>MAYRATSRHRQIAGILAGCNRWNKRISEAAVAGLVIYGWKIENYGEKMTKNLSKQIDIMRDDGNLEMSDQTKSKILDVLESGTVESIDKLRHWQSEISHRLDYHRLDHMNIEVITDMDKGIEILRSFTNPNPLNENCAPLYVDTENAHHDLRNYRFLARLALITVFDTYSKTVLLFRVQDLNDWQLEEVRYTLRDLNRNFVTFDDEKILSTTSGRGSIPFHKLQRHKVVWDDNSRSNVNQLQSLKEAVAEMPNGFNLDKMETMSDWTAPFLTHDQVCYAAMDAVVLHELQMWENEELRKKEWIETIKKPLKKPHGDQVGYVRRTFSSEYLINFNCHIP</sequence>
<proteinExistence type="predicted"/>
<evidence type="ECO:0000259" key="1">
    <source>
        <dbReference type="Pfam" id="PF01612"/>
    </source>
</evidence>
<dbReference type="HOGENOM" id="CLU_058292_0_0_1"/>
<dbReference type="OrthoDB" id="5908427at2759"/>
<dbReference type="InParanoid" id="G0P792"/>
<dbReference type="GO" id="GO:0008408">
    <property type="term" value="F:3'-5' exonuclease activity"/>
    <property type="evidence" value="ECO:0007669"/>
    <property type="project" value="InterPro"/>
</dbReference>
<dbReference type="GO" id="GO:0003676">
    <property type="term" value="F:nucleic acid binding"/>
    <property type="evidence" value="ECO:0007669"/>
    <property type="project" value="InterPro"/>
</dbReference>
<gene>
    <name evidence="2" type="ORF">CAEBREN_05344</name>
</gene>
<protein>
    <recommendedName>
        <fullName evidence="1">3'-5' exonuclease domain-containing protein</fullName>
    </recommendedName>
</protein>
<name>G0P792_CAEBE</name>
<dbReference type="InterPro" id="IPR002562">
    <property type="entry name" value="3'-5'_exonuclease_dom"/>
</dbReference>
<evidence type="ECO:0000313" key="2">
    <source>
        <dbReference type="EMBL" id="EGT46858.1"/>
    </source>
</evidence>
<dbReference type="SUPFAM" id="SSF53098">
    <property type="entry name" value="Ribonuclease H-like"/>
    <property type="match status" value="1"/>
</dbReference>
<keyword evidence="3" id="KW-1185">Reference proteome</keyword>
<evidence type="ECO:0000313" key="3">
    <source>
        <dbReference type="Proteomes" id="UP000008068"/>
    </source>
</evidence>